<evidence type="ECO:0000256" key="6">
    <source>
        <dbReference type="ARBA" id="ARBA00023315"/>
    </source>
</evidence>
<dbReference type="InterPro" id="IPR001078">
    <property type="entry name" value="2-oxoacid_DH_actylTfrase"/>
</dbReference>
<dbReference type="Pfam" id="PF00198">
    <property type="entry name" value="2-oxoacid_dh"/>
    <property type="match status" value="1"/>
</dbReference>
<evidence type="ECO:0000256" key="9">
    <source>
        <dbReference type="RuleBase" id="RU361137"/>
    </source>
</evidence>
<evidence type="ECO:0000256" key="4">
    <source>
        <dbReference type="ARBA" id="ARBA00022737"/>
    </source>
</evidence>
<keyword evidence="14" id="KW-1185">Reference proteome</keyword>
<keyword evidence="6 9" id="KW-0012">Acyltransferase</keyword>
<dbReference type="EMBL" id="JACYTO010000001">
    <property type="protein sequence ID" value="MBD8501593.1"/>
    <property type="molecule type" value="Genomic_DNA"/>
</dbReference>
<dbReference type="InterPro" id="IPR050743">
    <property type="entry name" value="2-oxoacid_DH_E2_comp"/>
</dbReference>
<dbReference type="SUPFAM" id="SSF47005">
    <property type="entry name" value="Peripheral subunit-binding domain of 2-oxo acid dehydrogenase complex"/>
    <property type="match status" value="1"/>
</dbReference>
<dbReference type="Pfam" id="PF02817">
    <property type="entry name" value="E3_binding"/>
    <property type="match status" value="1"/>
</dbReference>
<dbReference type="InterPro" id="IPR006256">
    <property type="entry name" value="AcTrfase_Pyrv_DH_cplx"/>
</dbReference>
<evidence type="ECO:0000256" key="1">
    <source>
        <dbReference type="ARBA" id="ARBA00007317"/>
    </source>
</evidence>
<dbReference type="InterPro" id="IPR011053">
    <property type="entry name" value="Single_hybrid_motif"/>
</dbReference>
<dbReference type="InterPro" id="IPR036625">
    <property type="entry name" value="E3-bd_dom_sf"/>
</dbReference>
<evidence type="ECO:0000256" key="3">
    <source>
        <dbReference type="ARBA" id="ARBA00022679"/>
    </source>
</evidence>
<dbReference type="PANTHER" id="PTHR43178:SF2">
    <property type="entry name" value="DIHYDROLIPOYLLYSINE-RESIDUE ACETYLTRANSFERASE COMPONENT OF PYRUVATE DEHYDROGENASE COMPLEX"/>
    <property type="match status" value="1"/>
</dbReference>
<dbReference type="PROSITE" id="PS50968">
    <property type="entry name" value="BIOTINYL_LIPOYL"/>
    <property type="match status" value="2"/>
</dbReference>
<name>A0ABR9B6G7_9RHOO</name>
<keyword evidence="3 9" id="KW-0808">Transferase</keyword>
<dbReference type="EC" id="2.3.1.12" evidence="9"/>
<comment type="subunit">
    <text evidence="2 9">Forms a 24-polypeptide structural core with octahedral symmetry.</text>
</comment>
<dbReference type="NCBIfam" id="TIGR01348">
    <property type="entry name" value="PDHac_trf_long"/>
    <property type="match status" value="1"/>
</dbReference>
<comment type="similarity">
    <text evidence="1 9">Belongs to the 2-oxoacid dehydrogenase family.</text>
</comment>
<dbReference type="Proteomes" id="UP000603602">
    <property type="component" value="Unassembled WGS sequence"/>
</dbReference>
<comment type="catalytic activity">
    <reaction evidence="8 9">
        <text>N(6)-[(R)-dihydrolipoyl]-L-lysyl-[protein] + acetyl-CoA = N(6)-[(R)-S(8)-acetyldihydrolipoyl]-L-lysyl-[protein] + CoA</text>
        <dbReference type="Rhea" id="RHEA:17017"/>
        <dbReference type="Rhea" id="RHEA-COMP:10475"/>
        <dbReference type="Rhea" id="RHEA-COMP:10478"/>
        <dbReference type="ChEBI" id="CHEBI:57287"/>
        <dbReference type="ChEBI" id="CHEBI:57288"/>
        <dbReference type="ChEBI" id="CHEBI:83100"/>
        <dbReference type="ChEBI" id="CHEBI:83111"/>
        <dbReference type="EC" id="2.3.1.12"/>
    </reaction>
</comment>
<organism evidence="13 14">
    <name type="scientific">Thauera sedimentorum</name>
    <dbReference type="NCBI Taxonomy" id="2767595"/>
    <lineage>
        <taxon>Bacteria</taxon>
        <taxon>Pseudomonadati</taxon>
        <taxon>Pseudomonadota</taxon>
        <taxon>Betaproteobacteria</taxon>
        <taxon>Rhodocyclales</taxon>
        <taxon>Zoogloeaceae</taxon>
        <taxon>Thauera</taxon>
    </lineage>
</organism>
<evidence type="ECO:0000259" key="12">
    <source>
        <dbReference type="PROSITE" id="PS51826"/>
    </source>
</evidence>
<dbReference type="PROSITE" id="PS51826">
    <property type="entry name" value="PSBD"/>
    <property type="match status" value="1"/>
</dbReference>
<dbReference type="InterPro" id="IPR004167">
    <property type="entry name" value="PSBD"/>
</dbReference>
<evidence type="ECO:0000256" key="5">
    <source>
        <dbReference type="ARBA" id="ARBA00022823"/>
    </source>
</evidence>
<comment type="function">
    <text evidence="7">The pyruvate dehydrogenase complex catalyzes the overall conversion of pyruvate to acetyl-CoA and CO(2). It contains multiple copies of three enzymatic components: pyruvate dehydrogenase (E1), dihydrolipoamide acetyltransferase (E2) and lipoamide dehydrogenase (E3).</text>
</comment>
<feature type="region of interest" description="Disordered" evidence="10">
    <location>
        <begin position="192"/>
        <end position="239"/>
    </location>
</feature>
<proteinExistence type="inferred from homology"/>
<evidence type="ECO:0000256" key="10">
    <source>
        <dbReference type="SAM" id="MobiDB-lite"/>
    </source>
</evidence>
<dbReference type="PANTHER" id="PTHR43178">
    <property type="entry name" value="DIHYDROLIPOAMIDE ACETYLTRANSFERASE COMPONENT OF PYRUVATE DEHYDROGENASE COMPLEX"/>
    <property type="match status" value="1"/>
</dbReference>
<protein>
    <recommendedName>
        <fullName evidence="9">Acetyltransferase component of pyruvate dehydrogenase complex</fullName>
        <ecNumber evidence="9">2.3.1.12</ecNumber>
    </recommendedName>
</protein>
<sequence length="555" mass="56822">MSQLIEVKVPDIGDFSEVPVIELFVKVGDTIAVDDAIATLESDKATMDVPSSAAGVVKEVLVAVGDKVAEGSLLIKVEAAGAAAAAPQPAAAAPAAPAPAAPAPAAAGGVVEVAVPDIGDFSDVPVIELFVKVGDSIKVDDAIATLESDKATMDVPSSAAGVVKEVLVKVGDKVSQGTVMIKVESAGASAGAVVGSPPLQGEGQGGDGVQPASGKTHPPPSLPLEGGGAKAPAPAPAAAPSAVKLGGKVHASPSVRAYARELGVDLAQVKATGPKNRILKEDVTAFVKGAMSTGVVPGKAAAAGAGASLGGGLDLLPWPKVDFAKFGEVEVKPLSRIKKISGQNLARNWVMIPAVTYHEDADITDLEAFRVAMNKEHEKSGKKLTMLAFIIKASVRALQEFPEFNTSLDGDNLVYKKYFNIAFAADTPNGLVVPVVKDADKKSVFEIAAETGALAKKARDGKLGPADMSGACFTISSLGGIGGTYFAPIVNAPEVAILGVNKSVMKPVWDGKQFVPRLTLPMSLTADHRVIDGALATRFNVYLAQLLADFRRVML</sequence>
<dbReference type="InterPro" id="IPR003016">
    <property type="entry name" value="2-oxoA_DH_lipoyl-BS"/>
</dbReference>
<comment type="cofactor">
    <cofactor evidence="9">
        <name>(R)-lipoate</name>
        <dbReference type="ChEBI" id="CHEBI:83088"/>
    </cofactor>
    <text evidence="9">Binds 2 lipoyl cofactors covalently.</text>
</comment>
<dbReference type="Gene3D" id="4.10.320.10">
    <property type="entry name" value="E3-binding domain"/>
    <property type="match status" value="1"/>
</dbReference>
<dbReference type="SUPFAM" id="SSF51230">
    <property type="entry name" value="Single hybrid motif"/>
    <property type="match status" value="2"/>
</dbReference>
<keyword evidence="5 9" id="KW-0450">Lipoyl</keyword>
<dbReference type="RefSeq" id="WP_187716436.1">
    <property type="nucleotide sequence ID" value="NZ_JACTAH010000001.1"/>
</dbReference>
<feature type="domain" description="Lipoyl-binding" evidence="11">
    <location>
        <begin position="110"/>
        <end position="184"/>
    </location>
</feature>
<evidence type="ECO:0000256" key="8">
    <source>
        <dbReference type="ARBA" id="ARBA00048370"/>
    </source>
</evidence>
<evidence type="ECO:0000256" key="2">
    <source>
        <dbReference type="ARBA" id="ARBA00011484"/>
    </source>
</evidence>
<evidence type="ECO:0000313" key="13">
    <source>
        <dbReference type="EMBL" id="MBD8501593.1"/>
    </source>
</evidence>
<dbReference type="Gene3D" id="2.40.50.100">
    <property type="match status" value="2"/>
</dbReference>
<evidence type="ECO:0000313" key="14">
    <source>
        <dbReference type="Proteomes" id="UP000603602"/>
    </source>
</evidence>
<evidence type="ECO:0000256" key="7">
    <source>
        <dbReference type="ARBA" id="ARBA00025211"/>
    </source>
</evidence>
<dbReference type="Gene3D" id="3.30.559.10">
    <property type="entry name" value="Chloramphenicol acetyltransferase-like domain"/>
    <property type="match status" value="1"/>
</dbReference>
<feature type="compositionally biased region" description="Low complexity" evidence="10">
    <location>
        <begin position="230"/>
        <end position="239"/>
    </location>
</feature>
<dbReference type="SUPFAM" id="SSF52777">
    <property type="entry name" value="CoA-dependent acyltransferases"/>
    <property type="match status" value="1"/>
</dbReference>
<gene>
    <name evidence="13" type="primary">aceF</name>
    <name evidence="13" type="ORF">IFO67_01720</name>
</gene>
<dbReference type="PROSITE" id="PS00189">
    <property type="entry name" value="LIPOYL"/>
    <property type="match status" value="2"/>
</dbReference>
<feature type="domain" description="Peripheral subunit-binding (PSBD)" evidence="12">
    <location>
        <begin position="250"/>
        <end position="287"/>
    </location>
</feature>
<dbReference type="InterPro" id="IPR000089">
    <property type="entry name" value="Biotin_lipoyl"/>
</dbReference>
<dbReference type="Pfam" id="PF00364">
    <property type="entry name" value="Biotin_lipoyl"/>
    <property type="match status" value="2"/>
</dbReference>
<comment type="caution">
    <text evidence="13">The sequence shown here is derived from an EMBL/GenBank/DDBJ whole genome shotgun (WGS) entry which is preliminary data.</text>
</comment>
<keyword evidence="4" id="KW-0677">Repeat</keyword>
<dbReference type="CDD" id="cd06849">
    <property type="entry name" value="lipoyl_domain"/>
    <property type="match status" value="2"/>
</dbReference>
<dbReference type="InterPro" id="IPR023213">
    <property type="entry name" value="CAT-like_dom_sf"/>
</dbReference>
<reference evidence="14" key="1">
    <citation type="submission" date="2023-07" db="EMBL/GenBank/DDBJ databases">
        <title>Thauera sp. CAU 1555 isolated from sand of Yaerae Beach.</title>
        <authorList>
            <person name="Kim W."/>
        </authorList>
    </citation>
    <scope>NUCLEOTIDE SEQUENCE [LARGE SCALE GENOMIC DNA]</scope>
    <source>
        <strain evidence="14">CAU 1555</strain>
    </source>
</reference>
<feature type="domain" description="Lipoyl-binding" evidence="11">
    <location>
        <begin position="4"/>
        <end position="78"/>
    </location>
</feature>
<evidence type="ECO:0000259" key="11">
    <source>
        <dbReference type="PROSITE" id="PS50968"/>
    </source>
</evidence>
<accession>A0ABR9B6G7</accession>
<dbReference type="GO" id="GO:0004742">
    <property type="term" value="F:dihydrolipoyllysine-residue acetyltransferase activity"/>
    <property type="evidence" value="ECO:0007669"/>
    <property type="project" value="UniProtKB-EC"/>
</dbReference>